<feature type="transmembrane region" description="Helical" evidence="1">
    <location>
        <begin position="342"/>
        <end position="361"/>
    </location>
</feature>
<sequence>MLVLPRLPPTHLFSFHYTFSQNKALLPIGFFVLWVASEILVDHKSETPVDIHIHLAFTEAIKLVVAFGLYFARQKYFRHDSLDPYSHDNEDQSLSNINLPLEGSHESFTPRSVRLSELAQICPRLRSDWSSLGGGRSSLSILVISTLYAIRAYVISKSREHTDPLAPYLVIPAASLGSLFVLRAFFCRAYAPQLWHAALLQFCGVFIIRSGLISHSSDLPYLSLLASALSISFSDTLVDIVYKSHHPSSFDAINLLIFVVGCLAHLSLYIFSATFLGTRSHSFGSHADTIALVLSCLSEAGRDISAFYVIYYYDVILESIMTALASTVVLFLLTAGFLNEPGVFMGCLLALIAAGVYVSSIRQTVEEDVGSECVTRPRYPGIFAVVLIGYLLYVSFTMMHENVWTSRAPQSQWGFTSESKPGACRRRPLLSHSHRKTLENYDHFDNILLVVFFSHARYGANLDYHREVYSDYFPNILYIGPASREDSGFDHSYDVFVDSYHSDENLTDPSYYKMAGRMAHHMLYTALQERDCYDGYLWVPFDTLLNIPRLEKFDQGLFWYHSPWGLPVFNPAQDNSLDLGLHAPPVNVSPDPSINLTETWRGWGPDWWWGDPHVGVGVCMEAFRKVPVHLRERLAAFTNGETRLIGGSADTMYIPGRHRRIFMEILGLFLETTCFLEIAAPTTLHLVVPRREPILFVDHWWIYQPPFNASFVRQKWEEGYEVDTFHTFHWGERDGDNVWRANYENVVDIRRLLRDSAERQQIVFPVRNETLAR</sequence>
<dbReference type="PANTHER" id="PTHR31362">
    <property type="entry name" value="GLYCOSYLTRANSFERASE STELLO1-RELATED"/>
    <property type="match status" value="1"/>
</dbReference>
<organism evidence="2 3">
    <name type="scientific">Suillus placidus</name>
    <dbReference type="NCBI Taxonomy" id="48579"/>
    <lineage>
        <taxon>Eukaryota</taxon>
        <taxon>Fungi</taxon>
        <taxon>Dikarya</taxon>
        <taxon>Basidiomycota</taxon>
        <taxon>Agaricomycotina</taxon>
        <taxon>Agaricomycetes</taxon>
        <taxon>Agaricomycetidae</taxon>
        <taxon>Boletales</taxon>
        <taxon>Suillineae</taxon>
        <taxon>Suillaceae</taxon>
        <taxon>Suillus</taxon>
    </lineage>
</organism>
<feature type="transmembrane region" description="Helical" evidence="1">
    <location>
        <begin position="24"/>
        <end position="41"/>
    </location>
</feature>
<dbReference type="Proteomes" id="UP000714275">
    <property type="component" value="Unassembled WGS sequence"/>
</dbReference>
<feature type="transmembrane region" description="Helical" evidence="1">
    <location>
        <begin position="53"/>
        <end position="72"/>
    </location>
</feature>
<comment type="caution">
    <text evidence="2">The sequence shown here is derived from an EMBL/GenBank/DDBJ whole genome shotgun (WGS) entry which is preliminary data.</text>
</comment>
<accession>A0A9P7D228</accession>
<proteinExistence type="predicted"/>
<keyword evidence="3" id="KW-1185">Reference proteome</keyword>
<feature type="transmembrane region" description="Helical" evidence="1">
    <location>
        <begin position="254"/>
        <end position="276"/>
    </location>
</feature>
<evidence type="ECO:0000256" key="1">
    <source>
        <dbReference type="SAM" id="Phobius"/>
    </source>
</evidence>
<name>A0A9P7D228_9AGAM</name>
<feature type="transmembrane region" description="Helical" evidence="1">
    <location>
        <begin position="165"/>
        <end position="182"/>
    </location>
</feature>
<gene>
    <name evidence="2" type="ORF">EV702DRAFT_1111027</name>
</gene>
<feature type="transmembrane region" description="Helical" evidence="1">
    <location>
        <begin position="310"/>
        <end position="335"/>
    </location>
</feature>
<dbReference type="PANTHER" id="PTHR31362:SF0">
    <property type="entry name" value="EXOSTOSIN DOMAIN-CONTAINING PROTEIN-RELATED"/>
    <property type="match status" value="1"/>
</dbReference>
<evidence type="ECO:0000313" key="3">
    <source>
        <dbReference type="Proteomes" id="UP000714275"/>
    </source>
</evidence>
<keyword evidence="1" id="KW-1133">Transmembrane helix</keyword>
<dbReference type="EMBL" id="JABBWD010000028">
    <property type="protein sequence ID" value="KAG1776207.1"/>
    <property type="molecule type" value="Genomic_DNA"/>
</dbReference>
<dbReference type="InterPro" id="IPR005049">
    <property type="entry name" value="STL-like"/>
</dbReference>
<keyword evidence="1" id="KW-0472">Membrane</keyword>
<feature type="transmembrane region" description="Helical" evidence="1">
    <location>
        <begin position="381"/>
        <end position="399"/>
    </location>
</feature>
<evidence type="ECO:0000313" key="2">
    <source>
        <dbReference type="EMBL" id="KAG1776207.1"/>
    </source>
</evidence>
<protein>
    <submittedName>
        <fullName evidence="2">Uncharacterized protein</fullName>
    </submittedName>
</protein>
<feature type="transmembrane region" description="Helical" evidence="1">
    <location>
        <begin position="134"/>
        <end position="153"/>
    </location>
</feature>
<feature type="transmembrane region" description="Helical" evidence="1">
    <location>
        <begin position="194"/>
        <end position="213"/>
    </location>
</feature>
<keyword evidence="1" id="KW-0812">Transmembrane</keyword>
<reference evidence="2" key="1">
    <citation type="journal article" date="2020" name="New Phytol.">
        <title>Comparative genomics reveals dynamic genome evolution in host specialist ectomycorrhizal fungi.</title>
        <authorList>
            <person name="Lofgren L.A."/>
            <person name="Nguyen N.H."/>
            <person name="Vilgalys R."/>
            <person name="Ruytinx J."/>
            <person name="Liao H.L."/>
            <person name="Branco S."/>
            <person name="Kuo A."/>
            <person name="LaButti K."/>
            <person name="Lipzen A."/>
            <person name="Andreopoulos W."/>
            <person name="Pangilinan J."/>
            <person name="Riley R."/>
            <person name="Hundley H."/>
            <person name="Na H."/>
            <person name="Barry K."/>
            <person name="Grigoriev I.V."/>
            <person name="Stajich J.E."/>
            <person name="Kennedy P.G."/>
        </authorList>
    </citation>
    <scope>NUCLEOTIDE SEQUENCE</scope>
    <source>
        <strain evidence="2">DOB743</strain>
    </source>
</reference>
<dbReference type="AlphaFoldDB" id="A0A9P7D228"/>
<dbReference type="OrthoDB" id="408493at2759"/>